<dbReference type="GO" id="GO:0005576">
    <property type="term" value="C:extracellular region"/>
    <property type="evidence" value="ECO:0007669"/>
    <property type="project" value="UniProtKB-SubCell"/>
</dbReference>
<keyword evidence="17" id="KW-0539">Nucleus</keyword>
<dbReference type="Pfam" id="PF05454">
    <property type="entry name" value="DAG1"/>
    <property type="match status" value="1"/>
</dbReference>
<dbReference type="InterPro" id="IPR015919">
    <property type="entry name" value="Cadherin-like_sf"/>
</dbReference>
<evidence type="ECO:0000313" key="28">
    <source>
        <dbReference type="EMBL" id="EDV21419.1"/>
    </source>
</evidence>
<evidence type="ECO:0000259" key="27">
    <source>
        <dbReference type="PROSITE" id="PS51699"/>
    </source>
</evidence>
<dbReference type="RefSeq" id="XP_002116019.1">
    <property type="nucleotide sequence ID" value="XM_002115983.1"/>
</dbReference>
<keyword evidence="13" id="KW-0770">Synapse</keyword>
<evidence type="ECO:0000256" key="2">
    <source>
        <dbReference type="ARBA" id="ARBA00004239"/>
    </source>
</evidence>
<dbReference type="GO" id="GO:0043236">
    <property type="term" value="F:laminin binding"/>
    <property type="evidence" value="ECO:0000318"/>
    <property type="project" value="GO_Central"/>
</dbReference>
<dbReference type="InterPro" id="IPR030398">
    <property type="entry name" value="SEA_DG_dom"/>
</dbReference>
<dbReference type="SMART" id="SM00736">
    <property type="entry name" value="CADG"/>
    <property type="match status" value="3"/>
</dbReference>
<keyword evidence="10 26" id="KW-0812">Transmembrane</keyword>
<dbReference type="GO" id="GO:0042383">
    <property type="term" value="C:sarcolemma"/>
    <property type="evidence" value="ECO:0000318"/>
    <property type="project" value="GO_Central"/>
</dbReference>
<evidence type="ECO:0000256" key="14">
    <source>
        <dbReference type="ARBA" id="ARBA00023157"/>
    </source>
</evidence>
<evidence type="ECO:0000313" key="29">
    <source>
        <dbReference type="Proteomes" id="UP000009022"/>
    </source>
</evidence>
<dbReference type="OrthoDB" id="5990676at2759"/>
<evidence type="ECO:0000256" key="10">
    <source>
        <dbReference type="ARBA" id="ARBA00022692"/>
    </source>
</evidence>
<evidence type="ECO:0000256" key="22">
    <source>
        <dbReference type="ARBA" id="ARBA00030092"/>
    </source>
</evidence>
<evidence type="ECO:0000256" key="4">
    <source>
        <dbReference type="ARBA" id="ARBA00004251"/>
    </source>
</evidence>
<dbReference type="GO" id="GO:0016203">
    <property type="term" value="P:muscle attachment"/>
    <property type="evidence" value="ECO:0000318"/>
    <property type="project" value="GO_Central"/>
</dbReference>
<feature type="domain" description="Peptidase S72" evidence="27">
    <location>
        <begin position="669"/>
        <end position="794"/>
    </location>
</feature>
<evidence type="ECO:0000256" key="21">
    <source>
        <dbReference type="ARBA" id="ARBA00026224"/>
    </source>
</evidence>
<keyword evidence="29" id="KW-1185">Reference proteome</keyword>
<proteinExistence type="predicted"/>
<evidence type="ECO:0000256" key="8">
    <source>
        <dbReference type="ARBA" id="ARBA00022525"/>
    </source>
</evidence>
<name>B3S750_TRIAD</name>
<keyword evidence="15" id="KW-0325">Glycoprotein</keyword>
<evidence type="ECO:0000256" key="11">
    <source>
        <dbReference type="ARBA" id="ARBA00022729"/>
    </source>
</evidence>
<dbReference type="AlphaFoldDB" id="B3S750"/>
<dbReference type="PANTHER" id="PTHR21559:SF21">
    <property type="entry name" value="DYSTROGLYCAN 1"/>
    <property type="match status" value="1"/>
</dbReference>
<feature type="compositionally biased region" description="Low complexity" evidence="25">
    <location>
        <begin position="834"/>
        <end position="843"/>
    </location>
</feature>
<accession>B3S750</accession>
<keyword evidence="12 26" id="KW-1133">Transmembrane helix</keyword>
<dbReference type="SUPFAM" id="SSF111006">
    <property type="entry name" value="Dystroglycan, domain 2"/>
    <property type="match status" value="1"/>
</dbReference>
<dbReference type="PhylomeDB" id="B3S750"/>
<evidence type="ECO:0000256" key="1">
    <source>
        <dbReference type="ARBA" id="ARBA00004135"/>
    </source>
</evidence>
<feature type="domain" description="Peptidase S72" evidence="27">
    <location>
        <begin position="442"/>
        <end position="555"/>
    </location>
</feature>
<dbReference type="GeneID" id="6757325"/>
<dbReference type="InterPro" id="IPR008465">
    <property type="entry name" value="DAG1_C"/>
</dbReference>
<dbReference type="PANTHER" id="PTHR21559">
    <property type="entry name" value="DYSTROGLYCAN-RELATED"/>
    <property type="match status" value="1"/>
</dbReference>
<evidence type="ECO:0000256" key="9">
    <source>
        <dbReference type="ARBA" id="ARBA00022553"/>
    </source>
</evidence>
<dbReference type="GO" id="GO:0045211">
    <property type="term" value="C:postsynaptic membrane"/>
    <property type="evidence" value="ECO:0007669"/>
    <property type="project" value="UniProtKB-SubCell"/>
</dbReference>
<evidence type="ECO:0000256" key="24">
    <source>
        <dbReference type="ARBA" id="ARBA00034100"/>
    </source>
</evidence>
<feature type="region of interest" description="Disordered" evidence="25">
    <location>
        <begin position="317"/>
        <end position="340"/>
    </location>
</feature>
<dbReference type="KEGG" id="tad:TRIADDRAFT_60041"/>
<feature type="region of interest" description="Disordered" evidence="25">
    <location>
        <begin position="833"/>
        <end position="890"/>
    </location>
</feature>
<dbReference type="GO" id="GO:0021675">
    <property type="term" value="P:nerve development"/>
    <property type="evidence" value="ECO:0000318"/>
    <property type="project" value="GO_Central"/>
</dbReference>
<evidence type="ECO:0000256" key="5">
    <source>
        <dbReference type="ARBA" id="ARBA00004642"/>
    </source>
</evidence>
<keyword evidence="9" id="KW-0597">Phosphoprotein</keyword>
<dbReference type="InterPro" id="IPR027468">
    <property type="entry name" value="Alpha-dystroglycan_domain_2"/>
</dbReference>
<keyword evidence="8" id="KW-0964">Secreted</keyword>
<evidence type="ECO:0000256" key="19">
    <source>
        <dbReference type="ARBA" id="ARBA00023567"/>
    </source>
</evidence>
<organism evidence="28 29">
    <name type="scientific">Trichoplax adhaerens</name>
    <name type="common">Trichoplax reptans</name>
    <dbReference type="NCBI Taxonomy" id="10228"/>
    <lineage>
        <taxon>Eukaryota</taxon>
        <taxon>Metazoa</taxon>
        <taxon>Placozoa</taxon>
        <taxon>Uniplacotomia</taxon>
        <taxon>Trichoplacea</taxon>
        <taxon>Trichoplacidae</taxon>
        <taxon>Trichoplax</taxon>
    </lineage>
</organism>
<evidence type="ECO:0000256" key="26">
    <source>
        <dbReference type="SAM" id="Phobius"/>
    </source>
</evidence>
<dbReference type="GO" id="GO:0005654">
    <property type="term" value="C:nucleoplasm"/>
    <property type="evidence" value="ECO:0007669"/>
    <property type="project" value="UniProtKB-SubCell"/>
</dbReference>
<reference evidence="28 29" key="1">
    <citation type="journal article" date="2008" name="Nature">
        <title>The Trichoplax genome and the nature of placozoans.</title>
        <authorList>
            <person name="Srivastava M."/>
            <person name="Begovic E."/>
            <person name="Chapman J."/>
            <person name="Putnam N.H."/>
            <person name="Hellsten U."/>
            <person name="Kawashima T."/>
            <person name="Kuo A."/>
            <person name="Mitros T."/>
            <person name="Salamov A."/>
            <person name="Carpenter M.L."/>
            <person name="Signorovitch A.Y."/>
            <person name="Moreno M.A."/>
            <person name="Kamm K."/>
            <person name="Grimwood J."/>
            <person name="Schmutz J."/>
            <person name="Shapiro H."/>
            <person name="Grigoriev I.V."/>
            <person name="Buss L.W."/>
            <person name="Schierwater B."/>
            <person name="Dellaporta S.L."/>
            <person name="Rokhsar D.S."/>
        </authorList>
    </citation>
    <scope>NUCLEOTIDE SEQUENCE [LARGE SCALE GENOMIC DNA]</scope>
    <source>
        <strain evidence="28 29">Grell-BS-1999</strain>
    </source>
</reference>
<evidence type="ECO:0000256" key="7">
    <source>
        <dbReference type="ARBA" id="ARBA00022490"/>
    </source>
</evidence>
<keyword evidence="11" id="KW-0732">Signal</keyword>
<evidence type="ECO:0000256" key="16">
    <source>
        <dbReference type="ARBA" id="ARBA00023212"/>
    </source>
</evidence>
<sequence length="890" mass="97702">MTRTKWGTTNEMLINGKVFNYTIPNNTFDQQETATRYEVSDYNSGSSTLPSWLLFDQSAGRFTGFPTSGDEGSYRYRIVAISMQGTTNQLTAETEVTIIVSNGALPLRKISYIERENNACPRSEKVRVVNIVLQMNVPGLTGQARISLIEKLASRYQLHRSRVYLHHGDKGVPIIGQSYIEASTSGSSNTLKGTVSWVIGCENVMTGSQYGITIRKHIADGTFSQTVGNSIVGYNFVLGVPVEDAVSATASSGSSSSTTTISYSLRATPLVTVGLPSSSAVKSSYMLTPVPSQSLPKASSIVTSSVTITTSVNQQITATPTSPTTDVSIAPTTTTQEKPKVDNPIGTIVLRAGFIYRFSIPVNTFSDKEDGNTRQLSLNLFYANNSAVSQWSWLQLDKIRQQLYGLPMTSNVGRHLYQLEASDSRNQMVRDPIEVTVQRTEPPKLILQLLLEVTYDRFATDLALRIAVMEDISRIVGDRNVMLQLDDFRYDGFRSTRVRYSNYTLNAKACDVNAYSSIIRKIESIKSVSSIEVYRALGVINCVPETSATPTVITDRQPTATSLPTNKPPVVMQSLGQLDAYAGRIFEFQIPADVFLDAEDGNTRNLSLALLTENAIAVKSWITLRGNRLIGLPLEGDAGIKRFLLRATDSRNAIGYDSFNIKVNPLPQQYNYIMSMLLDLNYDVFMANLTRRINLVTEIAKSFQESIVKNLCLRSITSGSVNISWTNVALDALPCNASIYESLSRNLSSLRSNPVFNTGAYPVTGNNIKPSAECSAVVTVTVPTVQPSVNWIGTVLPATLSACLFIILILIIFFMYRNGKLFGNKRNKSEKALKASGGSSSSLPNTGKIVRDDDDADDIPDRHNKSMGTNLNSILLMEDFNPDSPKPPQY</sequence>
<keyword evidence="7" id="KW-0963">Cytoplasm</keyword>
<dbReference type="Gene3D" id="3.30.70.1040">
    <property type="entry name" value="Dystroglycan, domain 2"/>
    <property type="match status" value="1"/>
</dbReference>
<evidence type="ECO:0000256" key="6">
    <source>
        <dbReference type="ARBA" id="ARBA00022475"/>
    </source>
</evidence>
<evidence type="ECO:0000256" key="15">
    <source>
        <dbReference type="ARBA" id="ARBA00023180"/>
    </source>
</evidence>
<dbReference type="GO" id="GO:0005509">
    <property type="term" value="F:calcium ion binding"/>
    <property type="evidence" value="ECO:0007669"/>
    <property type="project" value="InterPro"/>
</dbReference>
<comment type="function">
    <text evidence="19">The dystroglycan complex is involved in a number of processes including laminin and basement membrane assembly, sarcolemmal stability, cell survival, peripheral nerve myelination, nodal structure, cell migration, and epithelial polarization.</text>
</comment>
<keyword evidence="26" id="KW-0472">Membrane</keyword>
<evidence type="ECO:0000256" key="25">
    <source>
        <dbReference type="SAM" id="MobiDB-lite"/>
    </source>
</evidence>
<feature type="transmembrane region" description="Helical" evidence="26">
    <location>
        <begin position="791"/>
        <end position="816"/>
    </location>
</feature>
<evidence type="ECO:0000256" key="12">
    <source>
        <dbReference type="ARBA" id="ARBA00022989"/>
    </source>
</evidence>
<dbReference type="STRING" id="10228.B3S750"/>
<gene>
    <name evidence="28" type="ORF">TRIADDRAFT_60041</name>
</gene>
<dbReference type="GO" id="GO:0016011">
    <property type="term" value="C:dystroglycan complex"/>
    <property type="evidence" value="ECO:0000318"/>
    <property type="project" value="GO_Central"/>
</dbReference>
<evidence type="ECO:0000256" key="20">
    <source>
        <dbReference type="ARBA" id="ARBA00024991"/>
    </source>
</evidence>
<dbReference type="EMBL" id="DS985253">
    <property type="protein sequence ID" value="EDV21419.1"/>
    <property type="molecule type" value="Genomic_DNA"/>
</dbReference>
<dbReference type="GO" id="GO:0002009">
    <property type="term" value="P:morphogenesis of an epithelium"/>
    <property type="evidence" value="ECO:0000318"/>
    <property type="project" value="GO_Central"/>
</dbReference>
<protein>
    <recommendedName>
        <fullName evidence="21">Dystroglycan 1</fullName>
    </recommendedName>
    <alternativeName>
        <fullName evidence="23">Dystroglycan</fullName>
    </alternativeName>
    <alternativeName>
        <fullName evidence="22">Dystrophin-associated glycoprotein 1</fullName>
    </alternativeName>
</protein>
<keyword evidence="14" id="KW-1015">Disulfide bond</keyword>
<comment type="function">
    <text evidence="20">Transmembrane protein that plays important roles in connecting the extracellular matrix to the cytoskeleton. Acts as a cell adhesion receptor in both muscle and non-muscle tissues. Receptor for both DMD and UTRN and, through these interactions, scaffolds axin to the cytoskeleton. Also functions in cell adhesion-mediated signaling and implicated in cell polarity.</text>
</comment>
<dbReference type="PROSITE" id="PS51699">
    <property type="entry name" value="SEA_DG"/>
    <property type="match status" value="2"/>
</dbReference>
<keyword evidence="16" id="KW-0206">Cytoskeleton</keyword>
<keyword evidence="18" id="KW-0628">Postsynaptic cell membrane</keyword>
<dbReference type="GO" id="GO:0007411">
    <property type="term" value="P:axon guidance"/>
    <property type="evidence" value="ECO:0000318"/>
    <property type="project" value="GO_Central"/>
</dbReference>
<evidence type="ECO:0000256" key="13">
    <source>
        <dbReference type="ARBA" id="ARBA00023018"/>
    </source>
</evidence>
<dbReference type="Pfam" id="PF05345">
    <property type="entry name" value="He_PIG"/>
    <property type="match status" value="1"/>
</dbReference>
<feature type="compositionally biased region" description="Polar residues" evidence="25">
    <location>
        <begin position="317"/>
        <end position="336"/>
    </location>
</feature>
<dbReference type="InParanoid" id="B3S750"/>
<evidence type="ECO:0000256" key="23">
    <source>
        <dbReference type="ARBA" id="ARBA00031034"/>
    </source>
</evidence>
<dbReference type="GO" id="GO:0005856">
    <property type="term" value="C:cytoskeleton"/>
    <property type="evidence" value="ECO:0007669"/>
    <property type="project" value="UniProtKB-SubCell"/>
</dbReference>
<evidence type="ECO:0000256" key="18">
    <source>
        <dbReference type="ARBA" id="ARBA00023257"/>
    </source>
</evidence>
<dbReference type="InterPro" id="IPR013783">
    <property type="entry name" value="Ig-like_fold"/>
</dbReference>
<dbReference type="HOGENOM" id="CLU_324486_0_0_1"/>
<dbReference type="Proteomes" id="UP000009022">
    <property type="component" value="Unassembled WGS sequence"/>
</dbReference>
<dbReference type="InterPro" id="IPR006644">
    <property type="entry name" value="Cadg"/>
</dbReference>
<keyword evidence="6" id="KW-1003">Cell membrane</keyword>
<dbReference type="SUPFAM" id="SSF49313">
    <property type="entry name" value="Cadherin-like"/>
    <property type="match status" value="3"/>
</dbReference>
<comment type="subcellular location">
    <subcellularLocation>
        <location evidence="1">Cell membrane</location>
        <location evidence="1">Sarcolemma</location>
    </subcellularLocation>
    <subcellularLocation>
        <location evidence="4">Cell membrane</location>
        <topology evidence="4">Single-pass type I membrane protein</topology>
    </subcellularLocation>
    <subcellularLocation>
        <location evidence="3">Cytoplasm</location>
        <location evidence="3">Cytoskeleton</location>
    </subcellularLocation>
    <subcellularLocation>
        <location evidence="5">Nucleus</location>
        <location evidence="5">Nucleoplasm</location>
    </subcellularLocation>
    <subcellularLocation>
        <location evidence="24">Postsynaptic cell membrane</location>
    </subcellularLocation>
    <subcellularLocation>
        <location evidence="2">Secreted</location>
        <location evidence="2">Extracellular space</location>
    </subcellularLocation>
</comment>
<dbReference type="CTD" id="6757325"/>
<evidence type="ECO:0000256" key="17">
    <source>
        <dbReference type="ARBA" id="ARBA00023242"/>
    </source>
</evidence>
<dbReference type="Gene3D" id="2.60.40.10">
    <property type="entry name" value="Immunoglobulins"/>
    <property type="match status" value="3"/>
</dbReference>
<dbReference type="eggNOG" id="KOG3781">
    <property type="taxonomic scope" value="Eukaryota"/>
</dbReference>
<evidence type="ECO:0000256" key="3">
    <source>
        <dbReference type="ARBA" id="ARBA00004245"/>
    </source>
</evidence>